<organism evidence="2">
    <name type="scientific">Timema genevievae</name>
    <name type="common">Walking stick</name>
    <dbReference type="NCBI Taxonomy" id="629358"/>
    <lineage>
        <taxon>Eukaryota</taxon>
        <taxon>Metazoa</taxon>
        <taxon>Ecdysozoa</taxon>
        <taxon>Arthropoda</taxon>
        <taxon>Hexapoda</taxon>
        <taxon>Insecta</taxon>
        <taxon>Pterygota</taxon>
        <taxon>Neoptera</taxon>
        <taxon>Polyneoptera</taxon>
        <taxon>Phasmatodea</taxon>
        <taxon>Timematodea</taxon>
        <taxon>Timematoidea</taxon>
        <taxon>Timematidae</taxon>
        <taxon>Timema</taxon>
    </lineage>
</organism>
<dbReference type="AlphaFoldDB" id="A0A7R9PJF6"/>
<feature type="region of interest" description="Disordered" evidence="1">
    <location>
        <begin position="64"/>
        <end position="89"/>
    </location>
</feature>
<evidence type="ECO:0000256" key="1">
    <source>
        <dbReference type="SAM" id="MobiDB-lite"/>
    </source>
</evidence>
<accession>A0A7R9PJF6</accession>
<proteinExistence type="predicted"/>
<reference evidence="2" key="1">
    <citation type="submission" date="2020-11" db="EMBL/GenBank/DDBJ databases">
        <authorList>
            <person name="Tran Van P."/>
        </authorList>
    </citation>
    <scope>NUCLEOTIDE SEQUENCE</scope>
</reference>
<name>A0A7R9PJF6_TIMGE</name>
<sequence>MYETLPNYANNSQVSCHLEKKLLKLLQLQNCHSTSVVHKSLPTNSSVCGFVCRGPLYLLNCENSPSPVSSDQHQDNSWTPEPGLTKGIK</sequence>
<protein>
    <submittedName>
        <fullName evidence="2">Uncharacterized protein</fullName>
    </submittedName>
</protein>
<gene>
    <name evidence="2" type="ORF">TGEB3V08_LOCUS3458</name>
</gene>
<evidence type="ECO:0000313" key="2">
    <source>
        <dbReference type="EMBL" id="CAD7589524.1"/>
    </source>
</evidence>
<feature type="compositionally biased region" description="Polar residues" evidence="1">
    <location>
        <begin position="64"/>
        <end position="79"/>
    </location>
</feature>
<dbReference type="EMBL" id="OE840106">
    <property type="protein sequence ID" value="CAD7589524.1"/>
    <property type="molecule type" value="Genomic_DNA"/>
</dbReference>